<dbReference type="PANTHER" id="PTHR30204">
    <property type="entry name" value="REDOX-CYCLING DRUG-SENSING TRANSCRIPTIONAL ACTIVATOR SOXR"/>
    <property type="match status" value="1"/>
</dbReference>
<dbReference type="InterPro" id="IPR047057">
    <property type="entry name" value="MerR_fam"/>
</dbReference>
<gene>
    <name evidence="3" type="ORF">CD32_09825</name>
</gene>
<dbReference type="PANTHER" id="PTHR30204:SF97">
    <property type="entry name" value="MERR FAMILY REGULATORY PROTEIN"/>
    <property type="match status" value="1"/>
</dbReference>
<comment type="caution">
    <text evidence="3">The sequence shown here is derived from an EMBL/GenBank/DDBJ whole genome shotgun (WGS) entry which is preliminary data.</text>
</comment>
<dbReference type="PROSITE" id="PS50937">
    <property type="entry name" value="HTH_MERR_2"/>
    <property type="match status" value="1"/>
</dbReference>
<dbReference type="RefSeq" id="WP_036153974.1">
    <property type="nucleotide sequence ID" value="NZ_AVCX01000007.1"/>
</dbReference>
<evidence type="ECO:0000313" key="4">
    <source>
        <dbReference type="Proteomes" id="UP000030437"/>
    </source>
</evidence>
<protein>
    <recommendedName>
        <fullName evidence="2">HTH merR-type domain-containing protein</fullName>
    </recommendedName>
</protein>
<dbReference type="SMART" id="SM00422">
    <property type="entry name" value="HTH_MERR"/>
    <property type="match status" value="1"/>
</dbReference>
<dbReference type="OrthoDB" id="9773308at2"/>
<name>A0A0A3IRJ4_9BACI</name>
<evidence type="ECO:0000313" key="3">
    <source>
        <dbReference type="EMBL" id="KGR85503.1"/>
    </source>
</evidence>
<dbReference type="EMBL" id="JPVP01000054">
    <property type="protein sequence ID" value="KGR85503.1"/>
    <property type="molecule type" value="Genomic_DNA"/>
</dbReference>
<dbReference type="GO" id="GO:0003677">
    <property type="term" value="F:DNA binding"/>
    <property type="evidence" value="ECO:0007669"/>
    <property type="project" value="UniProtKB-KW"/>
</dbReference>
<dbReference type="InterPro" id="IPR009061">
    <property type="entry name" value="DNA-bd_dom_put_sf"/>
</dbReference>
<dbReference type="Gene3D" id="1.10.1660.10">
    <property type="match status" value="1"/>
</dbReference>
<sequence>MNKFMTIQNFSERTGVSKSALRFYETKNLLQAAGRNTNGYRVYSEDQIETVKLISSLRVAGVSIKDIQLYLKEGESSRNKIMDHWIQTIRKKVDILNVSLRYLDSRSIVHQIYLIEKPAETIIWFSAECEVGKFKEAFMKRGKELEKLSIPIKSCYLKYVSGKEVVKAQIGFGVPDTAANGFVEAAGLEQMDACICIALSFNEPVTDIQNGYRKLLNYASEHGWIPAGTILEWYRGVDFTEVDLLMPVTQLE</sequence>
<organism evidence="3 4">
    <name type="scientific">Lysinibacillus odysseyi 34hs-1 = NBRC 100172</name>
    <dbReference type="NCBI Taxonomy" id="1220589"/>
    <lineage>
        <taxon>Bacteria</taxon>
        <taxon>Bacillati</taxon>
        <taxon>Bacillota</taxon>
        <taxon>Bacilli</taxon>
        <taxon>Bacillales</taxon>
        <taxon>Bacillaceae</taxon>
        <taxon>Lysinibacillus</taxon>
    </lineage>
</organism>
<keyword evidence="4" id="KW-1185">Reference proteome</keyword>
<dbReference type="eggNOG" id="COG0789">
    <property type="taxonomic scope" value="Bacteria"/>
</dbReference>
<keyword evidence="1" id="KW-0238">DNA-binding</keyword>
<dbReference type="AlphaFoldDB" id="A0A0A3IRJ4"/>
<evidence type="ECO:0000259" key="2">
    <source>
        <dbReference type="PROSITE" id="PS50937"/>
    </source>
</evidence>
<reference evidence="3 4" key="1">
    <citation type="submission" date="2014-02" db="EMBL/GenBank/DDBJ databases">
        <title>Draft genome sequence of Lysinibacillus odysseyi NBRC 100172.</title>
        <authorList>
            <person name="Zhang F."/>
            <person name="Wang G."/>
            <person name="Zhang L."/>
        </authorList>
    </citation>
    <scope>NUCLEOTIDE SEQUENCE [LARGE SCALE GENOMIC DNA]</scope>
    <source>
        <strain evidence="3 4">NBRC 100172</strain>
    </source>
</reference>
<dbReference type="InterPro" id="IPR000551">
    <property type="entry name" value="MerR-type_HTH_dom"/>
</dbReference>
<dbReference type="GO" id="GO:0003700">
    <property type="term" value="F:DNA-binding transcription factor activity"/>
    <property type="evidence" value="ECO:0007669"/>
    <property type="project" value="InterPro"/>
</dbReference>
<feature type="domain" description="HTH merR-type" evidence="2">
    <location>
        <begin position="1"/>
        <end position="73"/>
    </location>
</feature>
<evidence type="ECO:0000256" key="1">
    <source>
        <dbReference type="ARBA" id="ARBA00023125"/>
    </source>
</evidence>
<dbReference type="SUPFAM" id="SSF46955">
    <property type="entry name" value="Putative DNA-binding domain"/>
    <property type="match status" value="1"/>
</dbReference>
<dbReference type="STRING" id="1220589.CD32_09825"/>
<proteinExistence type="predicted"/>
<dbReference type="Pfam" id="PF13411">
    <property type="entry name" value="MerR_1"/>
    <property type="match status" value="1"/>
</dbReference>
<dbReference type="Proteomes" id="UP000030437">
    <property type="component" value="Unassembled WGS sequence"/>
</dbReference>
<accession>A0A0A3IRJ4</accession>
<dbReference type="PRINTS" id="PR00040">
    <property type="entry name" value="HTHMERR"/>
</dbReference>